<evidence type="ECO:0000313" key="1">
    <source>
        <dbReference type="EMBL" id="MED6157367.1"/>
    </source>
</evidence>
<reference evidence="1 2" key="1">
    <citation type="journal article" date="2023" name="Plants (Basel)">
        <title>Bridging the Gap: Combining Genomics and Transcriptomics Approaches to Understand Stylosanthes scabra, an Orphan Legume from the Brazilian Caatinga.</title>
        <authorList>
            <person name="Ferreira-Neto J.R.C."/>
            <person name="da Silva M.D."/>
            <person name="Binneck E."/>
            <person name="de Melo N.F."/>
            <person name="da Silva R.H."/>
            <person name="de Melo A.L.T.M."/>
            <person name="Pandolfi V."/>
            <person name="Bustamante F.O."/>
            <person name="Brasileiro-Vidal A.C."/>
            <person name="Benko-Iseppon A.M."/>
        </authorList>
    </citation>
    <scope>NUCLEOTIDE SEQUENCE [LARGE SCALE GENOMIC DNA]</scope>
    <source>
        <tissue evidence="1">Leaves</tissue>
    </source>
</reference>
<sequence length="107" mass="12379">MVSATNESIRTLRESTRMTYNLVEKLFSNRRVDSPLDRIDSTLYREQKIDFGSIRIDSSSAGVDSPFMKVDSLCRESIRVRVIRIDSRDFQIDSNTSRDEGSLQRLQ</sequence>
<keyword evidence="2" id="KW-1185">Reference proteome</keyword>
<gene>
    <name evidence="1" type="ORF">PIB30_022492</name>
</gene>
<dbReference type="Proteomes" id="UP001341840">
    <property type="component" value="Unassembled WGS sequence"/>
</dbReference>
<protein>
    <submittedName>
        <fullName evidence="1">Uncharacterized protein</fullName>
    </submittedName>
</protein>
<organism evidence="1 2">
    <name type="scientific">Stylosanthes scabra</name>
    <dbReference type="NCBI Taxonomy" id="79078"/>
    <lineage>
        <taxon>Eukaryota</taxon>
        <taxon>Viridiplantae</taxon>
        <taxon>Streptophyta</taxon>
        <taxon>Embryophyta</taxon>
        <taxon>Tracheophyta</taxon>
        <taxon>Spermatophyta</taxon>
        <taxon>Magnoliopsida</taxon>
        <taxon>eudicotyledons</taxon>
        <taxon>Gunneridae</taxon>
        <taxon>Pentapetalae</taxon>
        <taxon>rosids</taxon>
        <taxon>fabids</taxon>
        <taxon>Fabales</taxon>
        <taxon>Fabaceae</taxon>
        <taxon>Papilionoideae</taxon>
        <taxon>50 kb inversion clade</taxon>
        <taxon>dalbergioids sensu lato</taxon>
        <taxon>Dalbergieae</taxon>
        <taxon>Pterocarpus clade</taxon>
        <taxon>Stylosanthes</taxon>
    </lineage>
</organism>
<dbReference type="EMBL" id="JASCZI010120905">
    <property type="protein sequence ID" value="MED6157367.1"/>
    <property type="molecule type" value="Genomic_DNA"/>
</dbReference>
<name>A0ABU6U873_9FABA</name>
<comment type="caution">
    <text evidence="1">The sequence shown here is derived from an EMBL/GenBank/DDBJ whole genome shotgun (WGS) entry which is preliminary data.</text>
</comment>
<accession>A0ABU6U873</accession>
<proteinExistence type="predicted"/>
<evidence type="ECO:0000313" key="2">
    <source>
        <dbReference type="Proteomes" id="UP001341840"/>
    </source>
</evidence>